<dbReference type="GO" id="GO:0016540">
    <property type="term" value="P:protein autoprocessing"/>
    <property type="evidence" value="ECO:0007669"/>
    <property type="project" value="InterPro"/>
</dbReference>
<dbReference type="SUPFAM" id="SSF51294">
    <property type="entry name" value="Hedgehog/intein (Hint) domain"/>
    <property type="match status" value="1"/>
</dbReference>
<dbReference type="Gene3D" id="2.170.16.10">
    <property type="entry name" value="Hedgehog/Intein (Hint) domain"/>
    <property type="match status" value="1"/>
</dbReference>
<dbReference type="InterPro" id="IPR003587">
    <property type="entry name" value="Hint_dom_N"/>
</dbReference>
<comment type="caution">
    <text evidence="4">The sequence shown here is derived from an EMBL/GenBank/DDBJ whole genome shotgun (WGS) entry which is preliminary data.</text>
</comment>
<feature type="transmembrane region" description="Helical" evidence="2">
    <location>
        <begin position="266"/>
        <end position="286"/>
    </location>
</feature>
<dbReference type="InterPro" id="IPR001767">
    <property type="entry name" value="Hedgehog_Hint"/>
</dbReference>
<keyword evidence="2" id="KW-0472">Membrane</keyword>
<dbReference type="PANTHER" id="PTHR11889">
    <property type="entry name" value="HEDGEHOG"/>
    <property type="match status" value="1"/>
</dbReference>
<name>A0A816RP77_9BILA</name>
<gene>
    <name evidence="4" type="ORF">XDN619_LOCUS13574</name>
</gene>
<feature type="domain" description="Hint" evidence="3">
    <location>
        <begin position="404"/>
        <end position="504"/>
    </location>
</feature>
<protein>
    <recommendedName>
        <fullName evidence="3">Hint domain-containing protein</fullName>
    </recommendedName>
</protein>
<dbReference type="InterPro" id="IPR036844">
    <property type="entry name" value="Hint_dom_sf"/>
</dbReference>
<evidence type="ECO:0000313" key="4">
    <source>
        <dbReference type="EMBL" id="CAF2075764.1"/>
    </source>
</evidence>
<organism evidence="4 5">
    <name type="scientific">Rotaria magnacalcarata</name>
    <dbReference type="NCBI Taxonomy" id="392030"/>
    <lineage>
        <taxon>Eukaryota</taxon>
        <taxon>Metazoa</taxon>
        <taxon>Spiralia</taxon>
        <taxon>Gnathifera</taxon>
        <taxon>Rotifera</taxon>
        <taxon>Eurotatoria</taxon>
        <taxon>Bdelloidea</taxon>
        <taxon>Philodinida</taxon>
        <taxon>Philodinidae</taxon>
        <taxon>Rotaria</taxon>
    </lineage>
</organism>
<accession>A0A816RP77</accession>
<keyword evidence="2" id="KW-0812">Transmembrane</keyword>
<reference evidence="4" key="1">
    <citation type="submission" date="2021-02" db="EMBL/GenBank/DDBJ databases">
        <authorList>
            <person name="Nowell W R."/>
        </authorList>
    </citation>
    <scope>NUCLEOTIDE SEQUENCE</scope>
</reference>
<dbReference type="InterPro" id="IPR050387">
    <property type="entry name" value="Hedgehog_Signaling"/>
</dbReference>
<sequence length="594" mass="68166">MTDEEEDLGRGRPCYGEFQCSRCRRRWKSTKTWADCGQICSECDNLVSPTNLKKNFAYICHGCNAFWYSFYSQRRKQCGNCKLYEVSNPLDPDDTNDQNIINSHKKDHANEPISTNPNGEHKEDLCQKCQATGRPCREAVDSRHKSRFTPDKYKQRNTVIPPINNDSRTTSNHIIGEHERNRRQQTSFPNSDEEIENCQGYGSAGIQRHYQAFRTYQSTRDSSKTLASEYQHLYPVISDENSEFFTVQHRHRSCIDWIGHSKKRKIWTFFIICIVILMFIKVLMFMTKSAENKFPTTTTIRTTTIATTKTTTATITTTRTTIMTTTITTTTITTTTITTTTITTTTITTTTITTTTPGIITTTKSSEIFILSWIKAVIEWIKSLIRKMTTVQDRFRSLLSKSAAPCFAENMIVTLKSSAQVLMRDLRVGDQIHVSSGKVSPVVAIFRHQRSYLAFIELQTTSNLSKPLRLTSSHSILTRKPSNGIEQYRFARDVSVGDFVFSAIEQQSIKVTDVRHVFHADEYAYAPLTFEGTIVVNDLIASCYATHSHSNMHIIMTPIRWWYWALIQYQQLYLHGITTGLCERFVDTYLLLFF</sequence>
<feature type="region of interest" description="Disordered" evidence="1">
    <location>
        <begin position="100"/>
        <end position="122"/>
    </location>
</feature>
<proteinExistence type="predicted"/>
<keyword evidence="2" id="KW-1133">Transmembrane helix</keyword>
<evidence type="ECO:0000259" key="3">
    <source>
        <dbReference type="SMART" id="SM00306"/>
    </source>
</evidence>
<dbReference type="InterPro" id="IPR033446">
    <property type="entry name" value="ZCCHC24_Znf-3CxxC"/>
</dbReference>
<dbReference type="Proteomes" id="UP000663887">
    <property type="component" value="Unassembled WGS sequence"/>
</dbReference>
<dbReference type="PANTHER" id="PTHR11889:SF31">
    <property type="entry name" value="PROTEIN HEDGEHOG"/>
    <property type="match status" value="1"/>
</dbReference>
<dbReference type="EMBL" id="CAJNRG010005342">
    <property type="protein sequence ID" value="CAF2075764.1"/>
    <property type="molecule type" value="Genomic_DNA"/>
</dbReference>
<dbReference type="CDD" id="cd00081">
    <property type="entry name" value="Hint"/>
    <property type="match status" value="1"/>
</dbReference>
<evidence type="ECO:0000256" key="2">
    <source>
        <dbReference type="SAM" id="Phobius"/>
    </source>
</evidence>
<dbReference type="SMART" id="SM00306">
    <property type="entry name" value="HintN"/>
    <property type="match status" value="1"/>
</dbReference>
<dbReference type="Pfam" id="PF17180">
    <property type="entry name" value="Zn_ribbon_3CxxC_2"/>
    <property type="match status" value="1"/>
</dbReference>
<dbReference type="Pfam" id="PF01079">
    <property type="entry name" value="Hint"/>
    <property type="match status" value="1"/>
</dbReference>
<evidence type="ECO:0000256" key="1">
    <source>
        <dbReference type="SAM" id="MobiDB-lite"/>
    </source>
</evidence>
<dbReference type="AlphaFoldDB" id="A0A816RP77"/>
<evidence type="ECO:0000313" key="5">
    <source>
        <dbReference type="Proteomes" id="UP000663887"/>
    </source>
</evidence>